<gene>
    <name evidence="2" type="ORF">RIF29_19864</name>
</gene>
<proteinExistence type="predicted"/>
<protein>
    <recommendedName>
        <fullName evidence="1">Reverse transcriptase zinc-binding domain-containing protein</fullName>
    </recommendedName>
</protein>
<keyword evidence="3" id="KW-1185">Reference proteome</keyword>
<feature type="domain" description="Reverse transcriptase zinc-binding" evidence="1">
    <location>
        <begin position="65"/>
        <end position="161"/>
    </location>
</feature>
<accession>A0AAN9F1Z9</accession>
<dbReference type="AlphaFoldDB" id="A0AAN9F1Z9"/>
<dbReference type="InterPro" id="IPR026960">
    <property type="entry name" value="RVT-Znf"/>
</dbReference>
<name>A0AAN9F1Z9_CROPI</name>
<comment type="caution">
    <text evidence="2">The sequence shown here is derived from an EMBL/GenBank/DDBJ whole genome shotgun (WGS) entry which is preliminary data.</text>
</comment>
<dbReference type="EMBL" id="JAYWIO010000004">
    <property type="protein sequence ID" value="KAK7267199.1"/>
    <property type="molecule type" value="Genomic_DNA"/>
</dbReference>
<reference evidence="2 3" key="1">
    <citation type="submission" date="2024-01" db="EMBL/GenBank/DDBJ databases">
        <title>The genomes of 5 underutilized Papilionoideae crops provide insights into root nodulation and disease resistanc.</title>
        <authorList>
            <person name="Yuan L."/>
        </authorList>
    </citation>
    <scope>NUCLEOTIDE SEQUENCE [LARGE SCALE GENOMIC DNA]</scope>
    <source>
        <strain evidence="2">ZHUSHIDOU_FW_LH</strain>
        <tissue evidence="2">Leaf</tissue>
    </source>
</reference>
<evidence type="ECO:0000259" key="1">
    <source>
        <dbReference type="Pfam" id="PF13966"/>
    </source>
</evidence>
<evidence type="ECO:0000313" key="2">
    <source>
        <dbReference type="EMBL" id="KAK7267199.1"/>
    </source>
</evidence>
<sequence>MSRNPFPGAHLLVSALKSSDGSGWDSQILQQFFLPHDVEIIRSIPIVQSNRVDELIWHFTTDGVYSVKSGYKTLLQYQAHSVESGVGSSSNDAAQIWKVLWSLNLPEKMKIFWWRALRDILPTKANLLRKKMQIPSDCKSCNEMETAMHCFFYCDFAKEIWSRLNLWQSVSSVLSDSCLNWFGGFIMDKSRDSVAFAILVLWNIWNARNLREFQDVRKAADEIVFDCVSSWERVKSSKQASLANTLPVKPVVTTDNKASHTIAKWIVSATVNRVSCLLYSDEVMPICFDGKATLLLYNSTAGFANEMHPLVTHRYQSRMYLIHFIHLAQKA</sequence>
<organism evidence="2 3">
    <name type="scientific">Crotalaria pallida</name>
    <name type="common">Smooth rattlebox</name>
    <name type="synonym">Crotalaria striata</name>
    <dbReference type="NCBI Taxonomy" id="3830"/>
    <lineage>
        <taxon>Eukaryota</taxon>
        <taxon>Viridiplantae</taxon>
        <taxon>Streptophyta</taxon>
        <taxon>Embryophyta</taxon>
        <taxon>Tracheophyta</taxon>
        <taxon>Spermatophyta</taxon>
        <taxon>Magnoliopsida</taxon>
        <taxon>eudicotyledons</taxon>
        <taxon>Gunneridae</taxon>
        <taxon>Pentapetalae</taxon>
        <taxon>rosids</taxon>
        <taxon>fabids</taxon>
        <taxon>Fabales</taxon>
        <taxon>Fabaceae</taxon>
        <taxon>Papilionoideae</taxon>
        <taxon>50 kb inversion clade</taxon>
        <taxon>genistoids sensu lato</taxon>
        <taxon>core genistoids</taxon>
        <taxon>Crotalarieae</taxon>
        <taxon>Crotalaria</taxon>
    </lineage>
</organism>
<evidence type="ECO:0000313" key="3">
    <source>
        <dbReference type="Proteomes" id="UP001372338"/>
    </source>
</evidence>
<dbReference type="Pfam" id="PF13966">
    <property type="entry name" value="zf-RVT"/>
    <property type="match status" value="1"/>
</dbReference>
<dbReference type="Proteomes" id="UP001372338">
    <property type="component" value="Unassembled WGS sequence"/>
</dbReference>